<evidence type="ECO:0000313" key="1">
    <source>
        <dbReference type="EMBL" id="NDJ18776.1"/>
    </source>
</evidence>
<organism evidence="1 2">
    <name type="scientific">Myxacorys almedinensis A</name>
    <dbReference type="NCBI Taxonomy" id="2690445"/>
    <lineage>
        <taxon>Bacteria</taxon>
        <taxon>Bacillati</taxon>
        <taxon>Cyanobacteriota</taxon>
        <taxon>Cyanophyceae</taxon>
        <taxon>Leptolyngbyales</taxon>
        <taxon>Leptolyngbyaceae</taxon>
        <taxon>Myxacorys</taxon>
        <taxon>Myxacorys almedinensis</taxon>
    </lineage>
</organism>
<dbReference type="Pfam" id="PF20903">
    <property type="entry name" value="SPL"/>
    <property type="match status" value="1"/>
</dbReference>
<dbReference type="PANTHER" id="PTHR37822">
    <property type="entry name" value="SPORE PHOTOPRODUCT LYASE-RELATED"/>
    <property type="match status" value="1"/>
</dbReference>
<sequence>MASVGAKSEIRKARLWMPERVMFTPAALDQPWGQQILERVQALGLPIDELKQNRLTGLRGETERDTYATAKRTLAVVNAPAGQLKLSPIPPSADWQFHIAEGCPAHCQYCYLAGSLQGPPVIRVYANLPQILGNLAAYDRSGSQTSYEVSCYTDPLGIEHLTGSLAEAIRYFGTRKDGYLRWVSKFDNVESLLDLPHGGHTRCRSSVNAASISDRLEGGTASVAARLHGLRRLGLEGGYPIGVVIAPIMPIPDWQEQYTQLLDDMSETLDFDCDLTVELITHRFTPGSKDVLLSWYPNTKLDLDESSRVVKRNKFGGLKYVYDAKTMRELRQFFEREIARRFPRAKILYWT</sequence>
<dbReference type="GO" id="GO:1904047">
    <property type="term" value="F:S-adenosyl-L-methionine binding"/>
    <property type="evidence" value="ECO:0007669"/>
    <property type="project" value="TreeGrafter"/>
</dbReference>
<dbReference type="GO" id="GO:0003913">
    <property type="term" value="F:DNA photolyase activity"/>
    <property type="evidence" value="ECO:0007669"/>
    <property type="project" value="TreeGrafter"/>
</dbReference>
<evidence type="ECO:0000313" key="2">
    <source>
        <dbReference type="Proteomes" id="UP000646053"/>
    </source>
</evidence>
<dbReference type="AlphaFoldDB" id="A0A8J7Z6G1"/>
<dbReference type="GO" id="GO:0042601">
    <property type="term" value="C:endospore-forming forespore"/>
    <property type="evidence" value="ECO:0007669"/>
    <property type="project" value="TreeGrafter"/>
</dbReference>
<name>A0A8J7Z6G1_9CYAN</name>
<dbReference type="EMBL" id="WVIE01000019">
    <property type="protein sequence ID" value="NDJ18776.1"/>
    <property type="molecule type" value="Genomic_DNA"/>
</dbReference>
<dbReference type="PANTHER" id="PTHR37822:SF2">
    <property type="entry name" value="SPORE PHOTOPRODUCT LYASE"/>
    <property type="match status" value="1"/>
</dbReference>
<dbReference type="InterPro" id="IPR049539">
    <property type="entry name" value="SPL"/>
</dbReference>
<dbReference type="GO" id="GO:0051539">
    <property type="term" value="F:4 iron, 4 sulfur cluster binding"/>
    <property type="evidence" value="ECO:0007669"/>
    <property type="project" value="TreeGrafter"/>
</dbReference>
<proteinExistence type="predicted"/>
<comment type="caution">
    <text evidence="1">The sequence shown here is derived from an EMBL/GenBank/DDBJ whole genome shotgun (WGS) entry which is preliminary data.</text>
</comment>
<reference evidence="1" key="1">
    <citation type="submission" date="2019-12" db="EMBL/GenBank/DDBJ databases">
        <title>High-Quality draft genome sequences of three cyanobacteria isolated from the limestone walls of the Old Cathedral of Coimbra.</title>
        <authorList>
            <person name="Tiago I."/>
            <person name="Soares F."/>
            <person name="Portugal A."/>
        </authorList>
    </citation>
    <scope>NUCLEOTIDE SEQUENCE</scope>
    <source>
        <strain evidence="1">A</strain>
    </source>
</reference>
<protein>
    <submittedName>
        <fullName evidence="1">Radical SAM protein</fullName>
    </submittedName>
</protein>
<dbReference type="Gene3D" id="3.80.30.30">
    <property type="match status" value="1"/>
</dbReference>
<keyword evidence="2" id="KW-1185">Reference proteome</keyword>
<gene>
    <name evidence="1" type="ORF">GS601_16010</name>
</gene>
<dbReference type="Proteomes" id="UP000646053">
    <property type="component" value="Unassembled WGS sequence"/>
</dbReference>
<accession>A0A8J7Z6G1</accession>
<dbReference type="Gene3D" id="3.40.50.12110">
    <property type="match status" value="1"/>
</dbReference>